<gene>
    <name evidence="1" type="ORF">NOG11_07110</name>
</gene>
<comment type="caution">
    <text evidence="1">The sequence shown here is derived from an EMBL/GenBank/DDBJ whole genome shotgun (WGS) entry which is preliminary data.</text>
</comment>
<protein>
    <submittedName>
        <fullName evidence="1">Uncharacterized protein</fullName>
    </submittedName>
</protein>
<dbReference type="AlphaFoldDB" id="A0A9X2RHS0"/>
<dbReference type="RefSeq" id="WP_256619027.1">
    <property type="nucleotide sequence ID" value="NZ_JANIBC010000004.1"/>
</dbReference>
<evidence type="ECO:0000313" key="1">
    <source>
        <dbReference type="EMBL" id="MCQ8185159.1"/>
    </source>
</evidence>
<evidence type="ECO:0000313" key="2">
    <source>
        <dbReference type="Proteomes" id="UP001142610"/>
    </source>
</evidence>
<reference evidence="1" key="1">
    <citation type="submission" date="2022-07" db="EMBL/GenBank/DDBJ databases">
        <title>Parvularcula maris sp. nov., an algicidal bacterium isolated from seawater.</title>
        <authorList>
            <person name="Li F."/>
        </authorList>
    </citation>
    <scope>NUCLEOTIDE SEQUENCE</scope>
    <source>
        <strain evidence="1">BGMRC 0090</strain>
    </source>
</reference>
<proteinExistence type="predicted"/>
<name>A0A9X2RHS0_9PROT</name>
<organism evidence="1 2">
    <name type="scientific">Parvularcula maris</name>
    <dbReference type="NCBI Taxonomy" id="2965077"/>
    <lineage>
        <taxon>Bacteria</taxon>
        <taxon>Pseudomonadati</taxon>
        <taxon>Pseudomonadota</taxon>
        <taxon>Alphaproteobacteria</taxon>
        <taxon>Parvularculales</taxon>
        <taxon>Parvularculaceae</taxon>
        <taxon>Parvularcula</taxon>
    </lineage>
</organism>
<dbReference type="EMBL" id="JANIBC010000004">
    <property type="protein sequence ID" value="MCQ8185159.1"/>
    <property type="molecule type" value="Genomic_DNA"/>
</dbReference>
<sequence>MAEEKTPYDVLKEAIHAYGEAAMENFLRCRALGHAIASGLHDYLAAPEPCVSLVPPKGPFDPSRTYGDAAFSYDPKQPIRLEPISFGVCVTVPNTEDSGSLWVRTGVTVDVKDDHFEVFVTNQPRRRVPLEFEGQLEPVFDALMTEFLRLFRIELADFGDPRYQNRIGFVPTLPHETD</sequence>
<keyword evidence="2" id="KW-1185">Reference proteome</keyword>
<accession>A0A9X2RHS0</accession>
<dbReference type="Proteomes" id="UP001142610">
    <property type="component" value="Unassembled WGS sequence"/>
</dbReference>